<feature type="domain" description="Initiator Rep protein WH1" evidence="4">
    <location>
        <begin position="54"/>
        <end position="197"/>
    </location>
</feature>
<keyword evidence="3" id="KW-0472">Membrane</keyword>
<evidence type="ECO:0000256" key="1">
    <source>
        <dbReference type="ARBA" id="ARBA00038283"/>
    </source>
</evidence>
<evidence type="ECO:0000259" key="4">
    <source>
        <dbReference type="Pfam" id="PF01051"/>
    </source>
</evidence>
<dbReference type="EMBL" id="ALVD01000014">
    <property type="protein sequence ID" value="EJU06735.1"/>
    <property type="molecule type" value="Genomic_DNA"/>
</dbReference>
<dbReference type="Pfam" id="PF01051">
    <property type="entry name" value="Rep3_N"/>
    <property type="match status" value="1"/>
</dbReference>
<comment type="caution">
    <text evidence="5">The sequence shown here is derived from an EMBL/GenBank/DDBJ whole genome shotgun (WGS) entry which is preliminary data.</text>
</comment>
<evidence type="ECO:0000256" key="2">
    <source>
        <dbReference type="SAM" id="Coils"/>
    </source>
</evidence>
<organism evidence="5 6">
    <name type="scientific">Fusobacterium hwasookii ChDC F128</name>
    <dbReference type="NCBI Taxonomy" id="1216362"/>
    <lineage>
        <taxon>Bacteria</taxon>
        <taxon>Fusobacteriati</taxon>
        <taxon>Fusobacteriota</taxon>
        <taxon>Fusobacteriia</taxon>
        <taxon>Fusobacteriales</taxon>
        <taxon>Fusobacteriaceae</taxon>
        <taxon>Fusobacterium</taxon>
    </lineage>
</organism>
<accession>A0ABP2R1T5</accession>
<proteinExistence type="inferred from homology"/>
<dbReference type="Proteomes" id="UP000004829">
    <property type="component" value="Unassembled WGS sequence"/>
</dbReference>
<gene>
    <name evidence="5" type="ORF">B437_10987</name>
</gene>
<name>A0ABP2R1T5_9FUSO</name>
<feature type="transmembrane region" description="Helical" evidence="3">
    <location>
        <begin position="18"/>
        <end position="37"/>
    </location>
</feature>
<comment type="similarity">
    <text evidence="1">Belongs to the initiator RepB protein family.</text>
</comment>
<evidence type="ECO:0000256" key="3">
    <source>
        <dbReference type="SAM" id="Phobius"/>
    </source>
</evidence>
<dbReference type="InterPro" id="IPR036390">
    <property type="entry name" value="WH_DNA-bd_sf"/>
</dbReference>
<dbReference type="InterPro" id="IPR000525">
    <property type="entry name" value="Initiator_Rep_WH1"/>
</dbReference>
<evidence type="ECO:0000313" key="5">
    <source>
        <dbReference type="EMBL" id="EJU06735.1"/>
    </source>
</evidence>
<protein>
    <submittedName>
        <fullName evidence="5">Replication protein</fullName>
    </submittedName>
</protein>
<sequence>MSYYYNCIYYLKYYKKIYFKNTLIILTMSYSNYIIFLEEKKGEKFRKMKEKEVVRYNNDLNTKTYLKNFNAVELNFFMAICSKLKAQGTSEIKFTFSELKKKIQYDTSHNTDNFINKLRSTNRKILNSICEIETKDYIEQFVLFPTFSISKKNGTLTVKINQDYAYLLNDFSNFTEFGLANFIKLSSKYIKLLYKELMQFKSTGKLYLTMEDFRKKLDIPDSYSFSKIRDRILVPSFKDFSFIFKKFKVVVIYNNGDETEINENMEDKRGDKRKVTNINFYFTVSTKDDVIEVPNEILKDKLEELTEEEFYNLEPPIPSEEEIEEYNAMQEEVKLSIEIDWLKEDVKRAKERLNTILESRKNAENRDSAGYSIDSDIINKLKMDIEDYYNQIKEKENKIEKLVPLLERAKERENVIKQSERLQTTDKNDVENKEENKIDYDVLIKNFLAGQGIDYRYVETNINFLKEKYTDEIIYKEIVRINGIKDVRANIDPKKYLIASINNLDEIKEEKKVDRKQSKRLQTINENNIENKEEIINSLFNFVDEEE</sequence>
<reference evidence="6" key="1">
    <citation type="journal article" date="2012" name="J. Bacteriol.">
        <title>Draft Genome Sequence of Fusobacterium nucleatum ChDC F128, Isolated from a Periodontitis Lesion.</title>
        <authorList>
            <person name="Park S.N."/>
            <person name="Kong S.W."/>
            <person name="Kim H.S."/>
            <person name="Park M.S."/>
            <person name="Lee J.W."/>
            <person name="Cho E."/>
            <person name="Lim Y.K."/>
            <person name="Choi M.H."/>
            <person name="Chang Y.H."/>
            <person name="Shin J.H."/>
            <person name="Park H.S."/>
            <person name="Choi S.H."/>
            <person name="Kook J.K."/>
        </authorList>
    </citation>
    <scope>NUCLEOTIDE SEQUENCE [LARGE SCALE GENOMIC DNA]</scope>
    <source>
        <strain evidence="6">ChDC F128</strain>
    </source>
</reference>
<keyword evidence="6" id="KW-1185">Reference proteome</keyword>
<dbReference type="SUPFAM" id="SSF46785">
    <property type="entry name" value="Winged helix' DNA-binding domain"/>
    <property type="match status" value="1"/>
</dbReference>
<keyword evidence="3" id="KW-0812">Transmembrane</keyword>
<keyword evidence="3" id="KW-1133">Transmembrane helix</keyword>
<evidence type="ECO:0000313" key="6">
    <source>
        <dbReference type="Proteomes" id="UP000004829"/>
    </source>
</evidence>
<keyword evidence="2" id="KW-0175">Coiled coil</keyword>
<feature type="coiled-coil region" evidence="2">
    <location>
        <begin position="339"/>
        <end position="412"/>
    </location>
</feature>